<keyword evidence="6 8" id="KW-0503">Monooxygenase</keyword>
<dbReference type="InterPro" id="IPR017972">
    <property type="entry name" value="Cyt_P450_CS"/>
</dbReference>
<keyword evidence="7 8" id="KW-0349">Heme</keyword>
<dbReference type="Proteomes" id="UP001497382">
    <property type="component" value="Unassembled WGS sequence"/>
</dbReference>
<keyword evidence="3 7" id="KW-0479">Metal-binding</keyword>
<dbReference type="GO" id="GO:0005506">
    <property type="term" value="F:iron ion binding"/>
    <property type="evidence" value="ECO:0007669"/>
    <property type="project" value="InterPro"/>
</dbReference>
<keyword evidence="9" id="KW-0812">Transmembrane</keyword>
<evidence type="ECO:0000256" key="5">
    <source>
        <dbReference type="ARBA" id="ARBA00023004"/>
    </source>
</evidence>
<proteinExistence type="inferred from homology"/>
<reference evidence="10 11" key="1">
    <citation type="submission" date="2024-04" db="EMBL/GenBank/DDBJ databases">
        <authorList>
            <person name="Rising A."/>
            <person name="Reimegard J."/>
            <person name="Sonavane S."/>
            <person name="Akerstrom W."/>
            <person name="Nylinder S."/>
            <person name="Hedman E."/>
            <person name="Kallberg Y."/>
        </authorList>
    </citation>
    <scope>NUCLEOTIDE SEQUENCE [LARGE SCALE GENOMIC DNA]</scope>
</reference>
<dbReference type="InterPro" id="IPR001128">
    <property type="entry name" value="Cyt_P450"/>
</dbReference>
<dbReference type="InterPro" id="IPR002401">
    <property type="entry name" value="Cyt_P450_E_grp-I"/>
</dbReference>
<dbReference type="PROSITE" id="PS00086">
    <property type="entry name" value="CYTOCHROME_P450"/>
    <property type="match status" value="1"/>
</dbReference>
<evidence type="ECO:0000256" key="9">
    <source>
        <dbReference type="SAM" id="Phobius"/>
    </source>
</evidence>
<comment type="cofactor">
    <cofactor evidence="1 7">
        <name>heme</name>
        <dbReference type="ChEBI" id="CHEBI:30413"/>
    </cofactor>
</comment>
<evidence type="ECO:0000256" key="4">
    <source>
        <dbReference type="ARBA" id="ARBA00023002"/>
    </source>
</evidence>
<accession>A0AAV1Z3Z6</accession>
<dbReference type="SUPFAM" id="SSF48264">
    <property type="entry name" value="Cytochrome P450"/>
    <property type="match status" value="1"/>
</dbReference>
<dbReference type="InterPro" id="IPR050182">
    <property type="entry name" value="Cytochrome_P450_fam2"/>
</dbReference>
<gene>
    <name evidence="10" type="ORF">LARSCL_LOCUS3006</name>
</gene>
<dbReference type="GO" id="GO:0006082">
    <property type="term" value="P:organic acid metabolic process"/>
    <property type="evidence" value="ECO:0007669"/>
    <property type="project" value="TreeGrafter"/>
</dbReference>
<comment type="similarity">
    <text evidence="2 8">Belongs to the cytochrome P450 family.</text>
</comment>
<dbReference type="GO" id="GO:0020037">
    <property type="term" value="F:heme binding"/>
    <property type="evidence" value="ECO:0007669"/>
    <property type="project" value="InterPro"/>
</dbReference>
<keyword evidence="5 7" id="KW-0408">Iron</keyword>
<comment type="caution">
    <text evidence="10">The sequence shown here is derived from an EMBL/GenBank/DDBJ whole genome shotgun (WGS) entry which is preliminary data.</text>
</comment>
<dbReference type="FunFam" id="1.10.630.10:FF:000036">
    <property type="entry name" value="CYtochrome P450 family"/>
    <property type="match status" value="1"/>
</dbReference>
<evidence type="ECO:0000313" key="10">
    <source>
        <dbReference type="EMBL" id="CAL1266282.1"/>
    </source>
</evidence>
<dbReference type="PRINTS" id="PR00463">
    <property type="entry name" value="EP450I"/>
</dbReference>
<dbReference type="Pfam" id="PF00067">
    <property type="entry name" value="p450"/>
    <property type="match status" value="1"/>
</dbReference>
<organism evidence="10 11">
    <name type="scientific">Larinioides sclopetarius</name>
    <dbReference type="NCBI Taxonomy" id="280406"/>
    <lineage>
        <taxon>Eukaryota</taxon>
        <taxon>Metazoa</taxon>
        <taxon>Ecdysozoa</taxon>
        <taxon>Arthropoda</taxon>
        <taxon>Chelicerata</taxon>
        <taxon>Arachnida</taxon>
        <taxon>Araneae</taxon>
        <taxon>Araneomorphae</taxon>
        <taxon>Entelegynae</taxon>
        <taxon>Araneoidea</taxon>
        <taxon>Araneidae</taxon>
        <taxon>Larinioides</taxon>
    </lineage>
</organism>
<keyword evidence="9" id="KW-0472">Membrane</keyword>
<dbReference type="PANTHER" id="PTHR24300">
    <property type="entry name" value="CYTOCHROME P450 508A4-RELATED"/>
    <property type="match status" value="1"/>
</dbReference>
<evidence type="ECO:0000256" key="1">
    <source>
        <dbReference type="ARBA" id="ARBA00001971"/>
    </source>
</evidence>
<feature type="binding site" description="axial binding residue" evidence="7">
    <location>
        <position position="436"/>
    </location>
    <ligand>
        <name>heme</name>
        <dbReference type="ChEBI" id="CHEBI:30413"/>
    </ligand>
    <ligandPart>
        <name>Fe</name>
        <dbReference type="ChEBI" id="CHEBI:18248"/>
    </ligandPart>
</feature>
<dbReference type="EMBL" id="CAXIEN010000022">
    <property type="protein sequence ID" value="CAL1266282.1"/>
    <property type="molecule type" value="Genomic_DNA"/>
</dbReference>
<feature type="transmembrane region" description="Helical" evidence="9">
    <location>
        <begin position="6"/>
        <end position="23"/>
    </location>
</feature>
<dbReference type="GO" id="GO:0006805">
    <property type="term" value="P:xenobiotic metabolic process"/>
    <property type="evidence" value="ECO:0007669"/>
    <property type="project" value="TreeGrafter"/>
</dbReference>
<dbReference type="GO" id="GO:0005737">
    <property type="term" value="C:cytoplasm"/>
    <property type="evidence" value="ECO:0007669"/>
    <property type="project" value="TreeGrafter"/>
</dbReference>
<name>A0AAV1Z3Z6_9ARAC</name>
<evidence type="ECO:0000313" key="11">
    <source>
        <dbReference type="Proteomes" id="UP001497382"/>
    </source>
</evidence>
<sequence>MDGLTVIIVAILIILFSICYLNSKSSKKDLPGPIAFPIIGSLHLMTKKPYIKLTELSRKYGPLYRIRLGGINIVIITDFEIMKEAFSKDALMGRPPDLPFELSEETIRTGAFNDMPWKEQRRFSLHMLRDLGFGKTKMEEHMKEEIIELLQRISECNGEPVKHSYLLAPSMSNNITSLVFGKRLKYDDPEREKLDRIVRGVGSLVGATSWQIFFPWIGAFMRKFKLGSNGQLIRLLTEMKEYIRKELKQHEETLDPNNIRDFMDGYLLEIQKKSNDPNTTFRKEVLIDLSRLFFGAGSETVRVTVDWTLLTCAAYPEVQRKIHAEIDEIIGTDRFPTWQDHINMPFTEAVLAEVMRWKTIIPLNLMRYTLEDTELRGYFIPKHTHVLGILWAIDHDERIWGYDVHVFKPERFLSKDGKKIVKPEYAAPFSVGKRDCPGKSLAQIEVFLYVVAIFQKFMVQAPKGSNIDFESLLGLSQTPKRQDLCFKQRSTV</sequence>
<evidence type="ECO:0008006" key="12">
    <source>
        <dbReference type="Google" id="ProtNLM"/>
    </source>
</evidence>
<evidence type="ECO:0000256" key="6">
    <source>
        <dbReference type="ARBA" id="ARBA00023033"/>
    </source>
</evidence>
<protein>
    <recommendedName>
        <fullName evidence="12">Cytochrome P450</fullName>
    </recommendedName>
</protein>
<dbReference type="PANTHER" id="PTHR24300:SF375">
    <property type="entry name" value="CYTOCHROME P450 FAMILY"/>
    <property type="match status" value="1"/>
</dbReference>
<dbReference type="Gene3D" id="1.10.630.10">
    <property type="entry name" value="Cytochrome P450"/>
    <property type="match status" value="1"/>
</dbReference>
<keyword evidence="4 8" id="KW-0560">Oxidoreductase</keyword>
<dbReference type="PRINTS" id="PR00385">
    <property type="entry name" value="P450"/>
</dbReference>
<dbReference type="AlphaFoldDB" id="A0AAV1Z3Z6"/>
<keyword evidence="9" id="KW-1133">Transmembrane helix</keyword>
<evidence type="ECO:0000256" key="3">
    <source>
        <dbReference type="ARBA" id="ARBA00022723"/>
    </source>
</evidence>
<evidence type="ECO:0000256" key="8">
    <source>
        <dbReference type="RuleBase" id="RU000461"/>
    </source>
</evidence>
<keyword evidence="11" id="KW-1185">Reference proteome</keyword>
<dbReference type="GO" id="GO:0016712">
    <property type="term" value="F:oxidoreductase activity, acting on paired donors, with incorporation or reduction of molecular oxygen, reduced flavin or flavoprotein as one donor, and incorporation of one atom of oxygen"/>
    <property type="evidence" value="ECO:0007669"/>
    <property type="project" value="TreeGrafter"/>
</dbReference>
<dbReference type="InterPro" id="IPR036396">
    <property type="entry name" value="Cyt_P450_sf"/>
</dbReference>
<evidence type="ECO:0000256" key="2">
    <source>
        <dbReference type="ARBA" id="ARBA00010617"/>
    </source>
</evidence>
<evidence type="ECO:0000256" key="7">
    <source>
        <dbReference type="PIRSR" id="PIRSR602401-1"/>
    </source>
</evidence>